<gene>
    <name evidence="5" type="primary">apaH</name>
    <name evidence="7" type="ORF">IFO67_00155</name>
</gene>
<evidence type="ECO:0000256" key="1">
    <source>
        <dbReference type="ARBA" id="ARBA00003413"/>
    </source>
</evidence>
<dbReference type="Gene3D" id="3.60.21.10">
    <property type="match status" value="1"/>
</dbReference>
<protein>
    <recommendedName>
        <fullName evidence="5">Bis(5'-nucleosyl)-tetraphosphatase, symmetrical</fullName>
        <ecNumber evidence="5">3.6.1.41</ecNumber>
    </recommendedName>
    <alternativeName>
        <fullName evidence="5">Ap4A hydrolase</fullName>
    </alternativeName>
    <alternativeName>
        <fullName evidence="5">Diadenosine 5',5'''-P1,P4-tetraphosphate pyrophosphohydrolase</fullName>
    </alternativeName>
    <alternativeName>
        <fullName evidence="5">Diadenosine tetraphosphatase</fullName>
    </alternativeName>
</protein>
<dbReference type="HAMAP" id="MF_00199">
    <property type="entry name" value="ApaH"/>
    <property type="match status" value="1"/>
</dbReference>
<dbReference type="Proteomes" id="UP000603602">
    <property type="component" value="Unassembled WGS sequence"/>
</dbReference>
<evidence type="ECO:0000256" key="2">
    <source>
        <dbReference type="ARBA" id="ARBA00005419"/>
    </source>
</evidence>
<dbReference type="EC" id="3.6.1.41" evidence="5"/>
<dbReference type="Pfam" id="PF00149">
    <property type="entry name" value="Metallophos"/>
    <property type="match status" value="1"/>
</dbReference>
<reference evidence="8" key="1">
    <citation type="submission" date="2023-07" db="EMBL/GenBank/DDBJ databases">
        <title>Thauera sp. CAU 1555 isolated from sand of Yaerae Beach.</title>
        <authorList>
            <person name="Kim W."/>
        </authorList>
    </citation>
    <scope>NUCLEOTIDE SEQUENCE [LARGE SCALE GENOMIC DNA]</scope>
    <source>
        <strain evidence="8">CAU 1555</strain>
    </source>
</reference>
<dbReference type="PANTHER" id="PTHR40942">
    <property type="match status" value="1"/>
</dbReference>
<evidence type="ECO:0000259" key="6">
    <source>
        <dbReference type="Pfam" id="PF00149"/>
    </source>
</evidence>
<keyword evidence="8" id="KW-1185">Reference proteome</keyword>
<evidence type="ECO:0000313" key="8">
    <source>
        <dbReference type="Proteomes" id="UP000603602"/>
    </source>
</evidence>
<comment type="similarity">
    <text evidence="2 5">Belongs to the Ap4A hydrolase family.</text>
</comment>
<organism evidence="7 8">
    <name type="scientific">Thauera sedimentorum</name>
    <dbReference type="NCBI Taxonomy" id="2767595"/>
    <lineage>
        <taxon>Bacteria</taxon>
        <taxon>Pseudomonadati</taxon>
        <taxon>Pseudomonadota</taxon>
        <taxon>Betaproteobacteria</taxon>
        <taxon>Rhodocyclales</taxon>
        <taxon>Zoogloeaceae</taxon>
        <taxon>Thauera</taxon>
    </lineage>
</organism>
<dbReference type="InterPro" id="IPR004617">
    <property type="entry name" value="ApaH"/>
</dbReference>
<dbReference type="NCBIfam" id="TIGR00668">
    <property type="entry name" value="apaH"/>
    <property type="match status" value="1"/>
</dbReference>
<comment type="function">
    <text evidence="1 5">Hydrolyzes diadenosine 5',5'''-P1,P4-tetraphosphate to yield ADP.</text>
</comment>
<dbReference type="GO" id="GO:0008803">
    <property type="term" value="F:bis(5'-nucleosyl)-tetraphosphatase (symmetrical) activity"/>
    <property type="evidence" value="ECO:0007669"/>
    <property type="project" value="UniProtKB-EC"/>
</dbReference>
<feature type="domain" description="Calcineurin-like phosphoesterase" evidence="6">
    <location>
        <begin position="4"/>
        <end position="144"/>
    </location>
</feature>
<dbReference type="SUPFAM" id="SSF56300">
    <property type="entry name" value="Metallo-dependent phosphatases"/>
    <property type="match status" value="1"/>
</dbReference>
<comment type="caution">
    <text evidence="7">The sequence shown here is derived from an EMBL/GenBank/DDBJ whole genome shotgun (WGS) entry which is preliminary data.</text>
</comment>
<dbReference type="InterPro" id="IPR029052">
    <property type="entry name" value="Metallo-depent_PP-like"/>
</dbReference>
<comment type="catalytic activity">
    <reaction evidence="4 5">
        <text>P(1),P(4)-bis(5'-adenosyl) tetraphosphate + H2O = 2 ADP + 2 H(+)</text>
        <dbReference type="Rhea" id="RHEA:24252"/>
        <dbReference type="ChEBI" id="CHEBI:15377"/>
        <dbReference type="ChEBI" id="CHEBI:15378"/>
        <dbReference type="ChEBI" id="CHEBI:58141"/>
        <dbReference type="ChEBI" id="CHEBI:456216"/>
        <dbReference type="EC" id="3.6.1.41"/>
    </reaction>
</comment>
<evidence type="ECO:0000313" key="7">
    <source>
        <dbReference type="EMBL" id="MBD8501294.1"/>
    </source>
</evidence>
<dbReference type="EMBL" id="JACYTO010000001">
    <property type="protein sequence ID" value="MBD8501294.1"/>
    <property type="molecule type" value="Genomic_DNA"/>
</dbReference>
<sequence>MATYAIGDVQGCYREFRDLLDKIQFDPARDRLWLVGDLVNRGPASLETLRFVRSLGESAITVLGNHDLYLLKLAYSGAAGRKRADTLQQVLEAKDRDDLVDWLRKRPLMHLEDGFAMVHAGLLPGWSVTQARVLAEEVENLLAGPDWGRLMDHLWGNQPRAWDSSLKGWDRIRVIVNAMTRMRFCSRDGQMEFDTKGVPEKAPFGHIPWFAHPARASTDTTIVFGHWSALGLKITDNLMALDTGCIWGEKLTAICLETREPVQIQAGKGLVQR</sequence>
<proteinExistence type="inferred from homology"/>
<dbReference type="PIRSF" id="PIRSF000903">
    <property type="entry name" value="B5n-ttraPtase_sm"/>
    <property type="match status" value="1"/>
</dbReference>
<dbReference type="NCBIfam" id="NF001204">
    <property type="entry name" value="PRK00166.1"/>
    <property type="match status" value="1"/>
</dbReference>
<name>A0ABR9B4K1_9RHOO</name>
<dbReference type="RefSeq" id="WP_187716160.1">
    <property type="nucleotide sequence ID" value="NZ_JACTAH010000001.1"/>
</dbReference>
<accession>A0ABR9B4K1</accession>
<dbReference type="InterPro" id="IPR004843">
    <property type="entry name" value="Calcineurin-like_PHP"/>
</dbReference>
<keyword evidence="3 5" id="KW-0378">Hydrolase</keyword>
<evidence type="ECO:0000256" key="3">
    <source>
        <dbReference type="ARBA" id="ARBA00022801"/>
    </source>
</evidence>
<dbReference type="PANTHER" id="PTHR40942:SF4">
    <property type="entry name" value="CYTOCHROME C5"/>
    <property type="match status" value="1"/>
</dbReference>
<dbReference type="CDD" id="cd07422">
    <property type="entry name" value="MPP_ApaH"/>
    <property type="match status" value="1"/>
</dbReference>
<evidence type="ECO:0000256" key="5">
    <source>
        <dbReference type="HAMAP-Rule" id="MF_00199"/>
    </source>
</evidence>
<evidence type="ECO:0000256" key="4">
    <source>
        <dbReference type="ARBA" id="ARBA00049417"/>
    </source>
</evidence>